<evidence type="ECO:0000256" key="5">
    <source>
        <dbReference type="ARBA" id="ARBA00023002"/>
    </source>
</evidence>
<comment type="pathway">
    <text evidence="7">Plant hormone biosynthesis; gibberellin biosynthesis.</text>
</comment>
<keyword evidence="5 10" id="KW-0560">Oxidoreductase</keyword>
<sequence length="374" mass="41390">MPSRLLSDPFHAHPVHPHHKFLDLNSIKELPDSHAWTATRALDEYPSSDGTCNPESVPIIDLNNENATELIGHACKTWGVFQVINHNIPKNFLYDVESAGKRLFSLPLNQKLRAARPPNGVSGYGVARISSFFPKLMWSEGFTIAGSPLDHARQLWPRDYRKFCDTVENYKKEMNKLAGRLMWLMLGSLGITEEDLKWAGPKGEPEGGCAVLQLNSYPACPDPDRAMGLAAHTDSTILTILHQSNTSGLQVLRDGAAGWITVPPHPGALVVHVGDLMHMLSNGLYPSVVHRAVVNRTRRRLSIAYLYGPPSSVKISPLPKLVDNCHPPLYRAITWSEYLGTKAKHFDKALTSIRLCAPRNGLLDTNDHNSVKVG</sequence>
<dbReference type="InterPro" id="IPR050231">
    <property type="entry name" value="Iron_ascorbate_oxido_reductase"/>
</dbReference>
<evidence type="ECO:0000256" key="4">
    <source>
        <dbReference type="ARBA" id="ARBA00022964"/>
    </source>
</evidence>
<reference evidence="12 13" key="1">
    <citation type="journal article" date="2015" name="Proc. Natl. Acad. Sci. U.S.A.">
        <title>The resurrection genome of Boea hygrometrica: A blueprint for survival of dehydration.</title>
        <authorList>
            <person name="Xiao L."/>
            <person name="Yang G."/>
            <person name="Zhang L."/>
            <person name="Yang X."/>
            <person name="Zhao S."/>
            <person name="Ji Z."/>
            <person name="Zhou Q."/>
            <person name="Hu M."/>
            <person name="Wang Y."/>
            <person name="Chen M."/>
            <person name="Xu Y."/>
            <person name="Jin H."/>
            <person name="Xiao X."/>
            <person name="Hu G."/>
            <person name="Bao F."/>
            <person name="Hu Y."/>
            <person name="Wan P."/>
            <person name="Li L."/>
            <person name="Deng X."/>
            <person name="Kuang T."/>
            <person name="Xiang C."/>
            <person name="Zhu J.K."/>
            <person name="Oliver M.J."/>
            <person name="He Y."/>
        </authorList>
    </citation>
    <scope>NUCLEOTIDE SEQUENCE [LARGE SCALE GENOMIC DNA]</scope>
    <source>
        <strain evidence="13">cv. XS01</strain>
    </source>
</reference>
<dbReference type="GO" id="GO:0046872">
    <property type="term" value="F:metal ion binding"/>
    <property type="evidence" value="ECO:0007669"/>
    <property type="project" value="UniProtKB-KW"/>
</dbReference>
<dbReference type="GO" id="GO:0016707">
    <property type="term" value="F:gibberellin 3-beta-dioxygenase activity"/>
    <property type="evidence" value="ECO:0007669"/>
    <property type="project" value="UniProtKB-EC"/>
</dbReference>
<dbReference type="InterPro" id="IPR026992">
    <property type="entry name" value="DIOX_N"/>
</dbReference>
<evidence type="ECO:0000256" key="1">
    <source>
        <dbReference type="ARBA" id="ARBA00001961"/>
    </source>
</evidence>
<keyword evidence="6 10" id="KW-0408">Iron</keyword>
<dbReference type="InterPro" id="IPR044861">
    <property type="entry name" value="IPNS-like_FE2OG_OXY"/>
</dbReference>
<dbReference type="FunFam" id="2.60.120.330:FF:000013">
    <property type="entry name" value="Gibberellin 3-beta-dioxygenase 1"/>
    <property type="match status" value="1"/>
</dbReference>
<protein>
    <recommendedName>
        <fullName evidence="9">gibberellin 3beta-dioxygenase</fullName>
        <ecNumber evidence="9">1.14.11.15</ecNumber>
    </recommendedName>
</protein>
<evidence type="ECO:0000256" key="10">
    <source>
        <dbReference type="RuleBase" id="RU003682"/>
    </source>
</evidence>
<evidence type="ECO:0000256" key="6">
    <source>
        <dbReference type="ARBA" id="ARBA00023004"/>
    </source>
</evidence>
<evidence type="ECO:0000256" key="8">
    <source>
        <dbReference type="ARBA" id="ARBA00061560"/>
    </source>
</evidence>
<keyword evidence="4 12" id="KW-0223">Dioxygenase</keyword>
<organism evidence="12 13">
    <name type="scientific">Dorcoceras hygrometricum</name>
    <dbReference type="NCBI Taxonomy" id="472368"/>
    <lineage>
        <taxon>Eukaryota</taxon>
        <taxon>Viridiplantae</taxon>
        <taxon>Streptophyta</taxon>
        <taxon>Embryophyta</taxon>
        <taxon>Tracheophyta</taxon>
        <taxon>Spermatophyta</taxon>
        <taxon>Magnoliopsida</taxon>
        <taxon>eudicotyledons</taxon>
        <taxon>Gunneridae</taxon>
        <taxon>Pentapetalae</taxon>
        <taxon>asterids</taxon>
        <taxon>lamiids</taxon>
        <taxon>Lamiales</taxon>
        <taxon>Gesneriaceae</taxon>
        <taxon>Didymocarpoideae</taxon>
        <taxon>Trichosporeae</taxon>
        <taxon>Loxocarpinae</taxon>
        <taxon>Dorcoceras</taxon>
    </lineage>
</organism>
<evidence type="ECO:0000256" key="9">
    <source>
        <dbReference type="ARBA" id="ARBA00066695"/>
    </source>
</evidence>
<keyword evidence="3 10" id="KW-0479">Metal-binding</keyword>
<comment type="cofactor">
    <cofactor evidence="1">
        <name>L-ascorbate</name>
        <dbReference type="ChEBI" id="CHEBI:38290"/>
    </cofactor>
</comment>
<comment type="similarity">
    <text evidence="8">Belongs to the iron/ascorbate-dependent oxidoreductase family. GA3OX subfamily.</text>
</comment>
<accession>A0A2Z7ACT2</accession>
<evidence type="ECO:0000256" key="3">
    <source>
        <dbReference type="ARBA" id="ARBA00022723"/>
    </source>
</evidence>
<dbReference type="PANTHER" id="PTHR47990">
    <property type="entry name" value="2-OXOGLUTARATE (2OG) AND FE(II)-DEPENDENT OXYGENASE SUPERFAMILY PROTEIN-RELATED"/>
    <property type="match status" value="1"/>
</dbReference>
<dbReference type="InterPro" id="IPR027443">
    <property type="entry name" value="IPNS-like_sf"/>
</dbReference>
<dbReference type="GO" id="GO:0009805">
    <property type="term" value="P:coumarin biosynthetic process"/>
    <property type="evidence" value="ECO:0007669"/>
    <property type="project" value="UniProtKB-ARBA"/>
</dbReference>
<evidence type="ECO:0000259" key="11">
    <source>
        <dbReference type="PROSITE" id="PS51471"/>
    </source>
</evidence>
<proteinExistence type="inferred from homology"/>
<dbReference type="PROSITE" id="PS51471">
    <property type="entry name" value="FE2OG_OXY"/>
    <property type="match status" value="1"/>
</dbReference>
<evidence type="ECO:0000313" key="12">
    <source>
        <dbReference type="EMBL" id="KZV19155.1"/>
    </source>
</evidence>
<dbReference type="OrthoDB" id="288590at2759"/>
<dbReference type="GO" id="GO:0002238">
    <property type="term" value="P:response to molecule of fungal origin"/>
    <property type="evidence" value="ECO:0007669"/>
    <property type="project" value="UniProtKB-ARBA"/>
</dbReference>
<evidence type="ECO:0000313" key="13">
    <source>
        <dbReference type="Proteomes" id="UP000250235"/>
    </source>
</evidence>
<feature type="domain" description="Fe2OG dioxygenase" evidence="11">
    <location>
        <begin position="207"/>
        <end position="309"/>
    </location>
</feature>
<dbReference type="Pfam" id="PF14226">
    <property type="entry name" value="DIOX_N"/>
    <property type="match status" value="1"/>
</dbReference>
<dbReference type="SUPFAM" id="SSF51197">
    <property type="entry name" value="Clavaminate synthase-like"/>
    <property type="match status" value="1"/>
</dbReference>
<dbReference type="GO" id="GO:0009686">
    <property type="term" value="P:gibberellin biosynthetic process"/>
    <property type="evidence" value="ECO:0007669"/>
    <property type="project" value="UniProtKB-ARBA"/>
</dbReference>
<dbReference type="EMBL" id="KV016795">
    <property type="protein sequence ID" value="KZV19155.1"/>
    <property type="molecule type" value="Genomic_DNA"/>
</dbReference>
<dbReference type="Proteomes" id="UP000250235">
    <property type="component" value="Unassembled WGS sequence"/>
</dbReference>
<name>A0A2Z7ACT2_9LAMI</name>
<dbReference type="Gene3D" id="2.60.120.330">
    <property type="entry name" value="B-lactam Antibiotic, Isopenicillin N Synthase, Chain"/>
    <property type="match status" value="1"/>
</dbReference>
<dbReference type="EC" id="1.14.11.15" evidence="9"/>
<dbReference type="InterPro" id="IPR005123">
    <property type="entry name" value="Oxoglu/Fe-dep_dioxygenase_dom"/>
</dbReference>
<evidence type="ECO:0000256" key="2">
    <source>
        <dbReference type="ARBA" id="ARBA00004972"/>
    </source>
</evidence>
<evidence type="ECO:0000256" key="7">
    <source>
        <dbReference type="ARBA" id="ARBA00037909"/>
    </source>
</evidence>
<gene>
    <name evidence="12" type="ORF">F511_10046</name>
</gene>
<dbReference type="Pfam" id="PF03171">
    <property type="entry name" value="2OG-FeII_Oxy"/>
    <property type="match status" value="1"/>
</dbReference>
<comment type="pathway">
    <text evidence="2">Hormone biosynthesis.</text>
</comment>
<dbReference type="AlphaFoldDB" id="A0A2Z7ACT2"/>
<keyword evidence="13" id="KW-1185">Reference proteome</keyword>